<dbReference type="AlphaFoldDB" id="A0A7J6EX28"/>
<evidence type="ECO:0000313" key="4">
    <source>
        <dbReference type="Proteomes" id="UP000525078"/>
    </source>
</evidence>
<sequence length="84" mass="10016">MVFISVKIASECLNNRVFEIFLAYLQKVANHAYWKICLRVEDVQGKNVLTKFWVRERRLVCKWQTLIKAHVDVKTTDIAFTEIW</sequence>
<accession>A0A7J6EX28</accession>
<evidence type="ECO:0000313" key="3">
    <source>
        <dbReference type="EMBL" id="KAF4362915.1"/>
    </source>
</evidence>
<dbReference type="Pfam" id="PF01015">
    <property type="entry name" value="Ribosomal_S3Ae"/>
    <property type="match status" value="1"/>
</dbReference>
<dbReference type="Proteomes" id="UP000525078">
    <property type="component" value="Unassembled WGS sequence"/>
</dbReference>
<dbReference type="EMBL" id="JAATIP010000180">
    <property type="protein sequence ID" value="KAF4362915.1"/>
    <property type="molecule type" value="Genomic_DNA"/>
</dbReference>
<organism evidence="3 4">
    <name type="scientific">Cannabis sativa</name>
    <name type="common">Hemp</name>
    <name type="synonym">Marijuana</name>
    <dbReference type="NCBI Taxonomy" id="3483"/>
    <lineage>
        <taxon>Eukaryota</taxon>
        <taxon>Viridiplantae</taxon>
        <taxon>Streptophyta</taxon>
        <taxon>Embryophyta</taxon>
        <taxon>Tracheophyta</taxon>
        <taxon>Spermatophyta</taxon>
        <taxon>Magnoliopsida</taxon>
        <taxon>eudicotyledons</taxon>
        <taxon>Gunneridae</taxon>
        <taxon>Pentapetalae</taxon>
        <taxon>rosids</taxon>
        <taxon>fabids</taxon>
        <taxon>Rosales</taxon>
        <taxon>Cannabaceae</taxon>
        <taxon>Cannabis</taxon>
    </lineage>
</organism>
<dbReference type="GO" id="GO:1990904">
    <property type="term" value="C:ribonucleoprotein complex"/>
    <property type="evidence" value="ECO:0007669"/>
    <property type="project" value="UniProtKB-KW"/>
</dbReference>
<proteinExistence type="predicted"/>
<dbReference type="GO" id="GO:0006412">
    <property type="term" value="P:translation"/>
    <property type="evidence" value="ECO:0007669"/>
    <property type="project" value="InterPro"/>
</dbReference>
<evidence type="ECO:0000256" key="2">
    <source>
        <dbReference type="ARBA" id="ARBA00023274"/>
    </source>
</evidence>
<protein>
    <submittedName>
        <fullName evidence="3">Uncharacterized protein</fullName>
    </submittedName>
</protein>
<name>A0A7J6EX28_CANSA</name>
<comment type="caution">
    <text evidence="3">The sequence shown here is derived from an EMBL/GenBank/DDBJ whole genome shotgun (WGS) entry which is preliminary data.</text>
</comment>
<gene>
    <name evidence="3" type="ORF">F8388_002345</name>
</gene>
<keyword evidence="2" id="KW-0687">Ribonucleoprotein</keyword>
<dbReference type="GO" id="GO:0005840">
    <property type="term" value="C:ribosome"/>
    <property type="evidence" value="ECO:0007669"/>
    <property type="project" value="UniProtKB-KW"/>
</dbReference>
<keyword evidence="1" id="KW-0689">Ribosomal protein</keyword>
<dbReference type="InterPro" id="IPR001593">
    <property type="entry name" value="Ribosomal_eS1"/>
</dbReference>
<evidence type="ECO:0000256" key="1">
    <source>
        <dbReference type="ARBA" id="ARBA00022980"/>
    </source>
</evidence>
<reference evidence="3 4" key="1">
    <citation type="journal article" date="2020" name="bioRxiv">
        <title>Sequence and annotation of 42 cannabis genomes reveals extensive copy number variation in cannabinoid synthesis and pathogen resistance genes.</title>
        <authorList>
            <person name="Mckernan K.J."/>
            <person name="Helbert Y."/>
            <person name="Kane L.T."/>
            <person name="Ebling H."/>
            <person name="Zhang L."/>
            <person name="Liu B."/>
            <person name="Eaton Z."/>
            <person name="Mclaughlin S."/>
            <person name="Kingan S."/>
            <person name="Baybayan P."/>
            <person name="Concepcion G."/>
            <person name="Jordan M."/>
            <person name="Riva A."/>
            <person name="Barbazuk W."/>
            <person name="Harkins T."/>
        </authorList>
    </citation>
    <scope>NUCLEOTIDE SEQUENCE [LARGE SCALE GENOMIC DNA]</scope>
    <source>
        <strain evidence="4">cv. Jamaican Lion 4</strain>
        <tissue evidence="3">Leaf</tissue>
    </source>
</reference>
<dbReference type="GO" id="GO:0003735">
    <property type="term" value="F:structural constituent of ribosome"/>
    <property type="evidence" value="ECO:0007669"/>
    <property type="project" value="InterPro"/>
</dbReference>